<dbReference type="EMBL" id="JAHVJA010000014">
    <property type="protein sequence ID" value="MBY6141807.1"/>
    <property type="molecule type" value="Genomic_DNA"/>
</dbReference>
<comment type="caution">
    <text evidence="10">The sequence shown here is derived from an EMBL/GenBank/DDBJ whole genome shotgun (WGS) entry which is preliminary data.</text>
</comment>
<dbReference type="SUPFAM" id="SSF161098">
    <property type="entry name" value="MetI-like"/>
    <property type="match status" value="1"/>
</dbReference>
<dbReference type="PANTHER" id="PTHR42929">
    <property type="entry name" value="INNER MEMBRANE ABC TRANSPORTER PERMEASE PROTEIN YDCU-RELATED-RELATED"/>
    <property type="match status" value="1"/>
</dbReference>
<evidence type="ECO:0000256" key="7">
    <source>
        <dbReference type="ARBA" id="ARBA00023136"/>
    </source>
</evidence>
<dbReference type="RefSeq" id="WP_222509765.1">
    <property type="nucleotide sequence ID" value="NZ_JAHVJA010000014.1"/>
</dbReference>
<keyword evidence="3 8" id="KW-0813">Transport</keyword>
<evidence type="ECO:0000313" key="11">
    <source>
        <dbReference type="Proteomes" id="UP000766629"/>
    </source>
</evidence>
<dbReference type="InterPro" id="IPR035906">
    <property type="entry name" value="MetI-like_sf"/>
</dbReference>
<organism evidence="10 11">
    <name type="scientific">Leisingera daeponensis</name>
    <dbReference type="NCBI Taxonomy" id="405746"/>
    <lineage>
        <taxon>Bacteria</taxon>
        <taxon>Pseudomonadati</taxon>
        <taxon>Pseudomonadota</taxon>
        <taxon>Alphaproteobacteria</taxon>
        <taxon>Rhodobacterales</taxon>
        <taxon>Roseobacteraceae</taxon>
        <taxon>Leisingera</taxon>
    </lineage>
</organism>
<keyword evidence="11" id="KW-1185">Reference proteome</keyword>
<name>A0ABS7NKS0_9RHOB</name>
<evidence type="ECO:0000256" key="6">
    <source>
        <dbReference type="ARBA" id="ARBA00022989"/>
    </source>
</evidence>
<dbReference type="Pfam" id="PF00528">
    <property type="entry name" value="BPD_transp_1"/>
    <property type="match status" value="1"/>
</dbReference>
<evidence type="ECO:0000259" key="9">
    <source>
        <dbReference type="PROSITE" id="PS50928"/>
    </source>
</evidence>
<feature type="transmembrane region" description="Helical" evidence="8">
    <location>
        <begin position="12"/>
        <end position="37"/>
    </location>
</feature>
<gene>
    <name evidence="10" type="ORF">KUV26_20410</name>
</gene>
<feature type="transmembrane region" description="Helical" evidence="8">
    <location>
        <begin position="124"/>
        <end position="144"/>
    </location>
</feature>
<evidence type="ECO:0000256" key="5">
    <source>
        <dbReference type="ARBA" id="ARBA00022692"/>
    </source>
</evidence>
<dbReference type="InterPro" id="IPR000515">
    <property type="entry name" value="MetI-like"/>
</dbReference>
<proteinExistence type="inferred from homology"/>
<feature type="transmembrane region" description="Helical" evidence="8">
    <location>
        <begin position="65"/>
        <end position="87"/>
    </location>
</feature>
<evidence type="ECO:0000256" key="8">
    <source>
        <dbReference type="RuleBase" id="RU363032"/>
    </source>
</evidence>
<keyword evidence="5 8" id="KW-0812">Transmembrane</keyword>
<dbReference type="CDD" id="cd06261">
    <property type="entry name" value="TM_PBP2"/>
    <property type="match status" value="1"/>
</dbReference>
<feature type="transmembrane region" description="Helical" evidence="8">
    <location>
        <begin position="156"/>
        <end position="177"/>
    </location>
</feature>
<keyword evidence="7 8" id="KW-0472">Membrane</keyword>
<dbReference type="PANTHER" id="PTHR42929:SF1">
    <property type="entry name" value="INNER MEMBRANE ABC TRANSPORTER PERMEASE PROTEIN YDCU-RELATED"/>
    <property type="match status" value="1"/>
</dbReference>
<dbReference type="Proteomes" id="UP000766629">
    <property type="component" value="Unassembled WGS sequence"/>
</dbReference>
<sequence length="281" mass="31217">MNTRPSLFSLTFSLPLLIWQLAFFLFPLAFLVALSFWTVRNFQMQPDFDTVNWVKIYSRSVFWDAYFRTLLLASASAVLISLTAFPASYAISFKLGENAKRWMIFVLIIPFFTSYLVRVYSLQVFLSDAGILNAFLGYLGLGPYSMLNNSFGTLTGYATLCLPLVILLQVFSLNFVNRDLVEAAHNMRCGRLRTVLEVIIPSAKAGLVIAGLFAFILSFGDFVSPLYLGGGNPPTLSIMITDITKSGQQWPRAAVVALTMIATLLTVAFAAIKFAYREAGK</sequence>
<comment type="subcellular location">
    <subcellularLocation>
        <location evidence="1 8">Cell membrane</location>
        <topology evidence="1 8">Multi-pass membrane protein</topology>
    </subcellularLocation>
</comment>
<keyword evidence="4" id="KW-1003">Cell membrane</keyword>
<comment type="similarity">
    <text evidence="2">Belongs to the binding-protein-dependent transport system permease family. CysTW subfamily.</text>
</comment>
<evidence type="ECO:0000256" key="2">
    <source>
        <dbReference type="ARBA" id="ARBA00007069"/>
    </source>
</evidence>
<keyword evidence="6 8" id="KW-1133">Transmembrane helix</keyword>
<dbReference type="Gene3D" id="1.10.3720.10">
    <property type="entry name" value="MetI-like"/>
    <property type="match status" value="1"/>
</dbReference>
<dbReference type="PROSITE" id="PS50928">
    <property type="entry name" value="ABC_TM1"/>
    <property type="match status" value="1"/>
</dbReference>
<reference evidence="10 11" key="1">
    <citation type="submission" date="2021-06" db="EMBL/GenBank/DDBJ databases">
        <title>50 bacteria genomes isolated from Dapeng, Shenzhen, China.</title>
        <authorList>
            <person name="Zheng W."/>
            <person name="Yu S."/>
            <person name="Huang Y."/>
        </authorList>
    </citation>
    <scope>NUCLEOTIDE SEQUENCE [LARGE SCALE GENOMIC DNA]</scope>
    <source>
        <strain evidence="10 11">DP1N14-2</strain>
    </source>
</reference>
<feature type="transmembrane region" description="Helical" evidence="8">
    <location>
        <begin position="198"/>
        <end position="219"/>
    </location>
</feature>
<evidence type="ECO:0000256" key="1">
    <source>
        <dbReference type="ARBA" id="ARBA00004651"/>
    </source>
</evidence>
<feature type="transmembrane region" description="Helical" evidence="8">
    <location>
        <begin position="99"/>
        <end position="117"/>
    </location>
</feature>
<accession>A0ABS7NKS0</accession>
<feature type="domain" description="ABC transmembrane type-1" evidence="9">
    <location>
        <begin position="66"/>
        <end position="273"/>
    </location>
</feature>
<feature type="transmembrane region" description="Helical" evidence="8">
    <location>
        <begin position="253"/>
        <end position="276"/>
    </location>
</feature>
<evidence type="ECO:0000256" key="3">
    <source>
        <dbReference type="ARBA" id="ARBA00022448"/>
    </source>
</evidence>
<evidence type="ECO:0000313" key="10">
    <source>
        <dbReference type="EMBL" id="MBY6141807.1"/>
    </source>
</evidence>
<evidence type="ECO:0000256" key="4">
    <source>
        <dbReference type="ARBA" id="ARBA00022475"/>
    </source>
</evidence>
<protein>
    <submittedName>
        <fullName evidence="10">ABC transporter permease</fullName>
    </submittedName>
</protein>